<evidence type="ECO:0000256" key="1">
    <source>
        <dbReference type="SAM" id="MobiDB-lite"/>
    </source>
</evidence>
<reference evidence="3 4" key="2">
    <citation type="submission" date="2020-03" db="EMBL/GenBank/DDBJ databases">
        <authorList>
            <person name="Ichikawa N."/>
            <person name="Kimura A."/>
            <person name="Kitahashi Y."/>
            <person name="Uohara A."/>
        </authorList>
    </citation>
    <scope>NUCLEOTIDE SEQUENCE [LARGE SCALE GENOMIC DNA]</scope>
    <source>
        <strain evidence="3 4">NBRC 108638</strain>
    </source>
</reference>
<feature type="transmembrane region" description="Helical" evidence="2">
    <location>
        <begin position="103"/>
        <end position="121"/>
    </location>
</feature>
<evidence type="ECO:0008006" key="5">
    <source>
        <dbReference type="Google" id="ProtNLM"/>
    </source>
</evidence>
<organism evidence="3 4">
    <name type="scientific">Phytohabitans rumicis</name>
    <dbReference type="NCBI Taxonomy" id="1076125"/>
    <lineage>
        <taxon>Bacteria</taxon>
        <taxon>Bacillati</taxon>
        <taxon>Actinomycetota</taxon>
        <taxon>Actinomycetes</taxon>
        <taxon>Micromonosporales</taxon>
        <taxon>Micromonosporaceae</taxon>
    </lineage>
</organism>
<evidence type="ECO:0000313" key="3">
    <source>
        <dbReference type="EMBL" id="GFJ92526.1"/>
    </source>
</evidence>
<feature type="region of interest" description="Disordered" evidence="1">
    <location>
        <begin position="47"/>
        <end position="70"/>
    </location>
</feature>
<reference evidence="3 4" key="1">
    <citation type="submission" date="2020-03" db="EMBL/GenBank/DDBJ databases">
        <title>Whole genome shotgun sequence of Phytohabitans rumicis NBRC 108638.</title>
        <authorList>
            <person name="Komaki H."/>
            <person name="Tamura T."/>
        </authorList>
    </citation>
    <scope>NUCLEOTIDE SEQUENCE [LARGE SCALE GENOMIC DNA]</scope>
    <source>
        <strain evidence="3 4">NBRC 108638</strain>
    </source>
</reference>
<feature type="region of interest" description="Disordered" evidence="1">
    <location>
        <begin position="1"/>
        <end position="34"/>
    </location>
</feature>
<feature type="transmembrane region" description="Helical" evidence="2">
    <location>
        <begin position="76"/>
        <end position="97"/>
    </location>
</feature>
<keyword evidence="2" id="KW-0812">Transmembrane</keyword>
<evidence type="ECO:0000313" key="4">
    <source>
        <dbReference type="Proteomes" id="UP000482960"/>
    </source>
</evidence>
<keyword evidence="4" id="KW-1185">Reference proteome</keyword>
<evidence type="ECO:0000256" key="2">
    <source>
        <dbReference type="SAM" id="Phobius"/>
    </source>
</evidence>
<keyword evidence="2" id="KW-0472">Membrane</keyword>
<accession>A0A6V8LEL7</accession>
<comment type="caution">
    <text evidence="3">The sequence shown here is derived from an EMBL/GenBank/DDBJ whole genome shotgun (WGS) entry which is preliminary data.</text>
</comment>
<name>A0A6V8LEL7_9ACTN</name>
<keyword evidence="2" id="KW-1133">Transmembrane helix</keyword>
<sequence length="139" mass="14859">MGSHRGRLRRRGRGAHATPAEGEKEPLPDATSVTRITVNEPSLLDGLDTFGADLPDEEDDGYTPPPPPPLPRISKYAVLGVLAIIGGFVLFLFPSLLPADRGITTLLGFTAILAGFVTLIWRLRSGDDEEDDPDDGAVV</sequence>
<protein>
    <recommendedName>
        <fullName evidence="5">DUF308 domain-containing protein</fullName>
    </recommendedName>
</protein>
<dbReference type="AlphaFoldDB" id="A0A6V8LEL7"/>
<dbReference type="EMBL" id="BLPG01000001">
    <property type="protein sequence ID" value="GFJ92526.1"/>
    <property type="molecule type" value="Genomic_DNA"/>
</dbReference>
<feature type="compositionally biased region" description="Basic residues" evidence="1">
    <location>
        <begin position="1"/>
        <end position="14"/>
    </location>
</feature>
<proteinExistence type="predicted"/>
<dbReference type="Proteomes" id="UP000482960">
    <property type="component" value="Unassembled WGS sequence"/>
</dbReference>
<gene>
    <name evidence="3" type="ORF">Prum_061680</name>
</gene>